<evidence type="ECO:0000313" key="2">
    <source>
        <dbReference type="Proteomes" id="UP001153069"/>
    </source>
</evidence>
<name>A0A9N8E9Q6_9STRA</name>
<protein>
    <recommendedName>
        <fullName evidence="3">PDZ domain-containing protein</fullName>
    </recommendedName>
</protein>
<accession>A0A9N8E9Q6</accession>
<evidence type="ECO:0008006" key="3">
    <source>
        <dbReference type="Google" id="ProtNLM"/>
    </source>
</evidence>
<dbReference type="Gene3D" id="2.30.42.10">
    <property type="match status" value="1"/>
</dbReference>
<proteinExistence type="predicted"/>
<organism evidence="1 2">
    <name type="scientific">Seminavis robusta</name>
    <dbReference type="NCBI Taxonomy" id="568900"/>
    <lineage>
        <taxon>Eukaryota</taxon>
        <taxon>Sar</taxon>
        <taxon>Stramenopiles</taxon>
        <taxon>Ochrophyta</taxon>
        <taxon>Bacillariophyta</taxon>
        <taxon>Bacillariophyceae</taxon>
        <taxon>Bacillariophycidae</taxon>
        <taxon>Naviculales</taxon>
        <taxon>Naviculaceae</taxon>
        <taxon>Seminavis</taxon>
    </lineage>
</organism>
<reference evidence="1" key="1">
    <citation type="submission" date="2020-06" db="EMBL/GenBank/DDBJ databases">
        <authorList>
            <consortium name="Plant Systems Biology data submission"/>
        </authorList>
    </citation>
    <scope>NUCLEOTIDE SEQUENCE</scope>
    <source>
        <strain evidence="1">D6</strain>
    </source>
</reference>
<dbReference type="AlphaFoldDB" id="A0A9N8E9Q6"/>
<gene>
    <name evidence="1" type="ORF">SEMRO_853_G211110.1</name>
</gene>
<dbReference type="InterPro" id="IPR036034">
    <property type="entry name" value="PDZ_sf"/>
</dbReference>
<dbReference type="EMBL" id="CAICTM010000852">
    <property type="protein sequence ID" value="CAB9517387.1"/>
    <property type="molecule type" value="Genomic_DNA"/>
</dbReference>
<comment type="caution">
    <text evidence="1">The sequence shown here is derived from an EMBL/GenBank/DDBJ whole genome shotgun (WGS) entry which is preliminary data.</text>
</comment>
<dbReference type="SUPFAM" id="SSF50156">
    <property type="entry name" value="PDZ domain-like"/>
    <property type="match status" value="1"/>
</dbReference>
<keyword evidence="2" id="KW-1185">Reference proteome</keyword>
<sequence>MVNHRFSSTVDKPYGAKTGISLKDGPGGFAVVVSQVHQNSLFQGTSVREGQMVLTINGVSAKRRHARDLSEVIQKTQGALEIVTTTVPPGAMPGGQWGYKEYGQMTYRHEQWNGKTETRWNPNAKVESRQLYKAPDGNYYLEDGRVRRKEGADHPLNVVTGIPKPHQIFFKPDDPKNDPYDFGPSLTKFAPHSAFCMV</sequence>
<evidence type="ECO:0000313" key="1">
    <source>
        <dbReference type="EMBL" id="CAB9517387.1"/>
    </source>
</evidence>
<dbReference type="Proteomes" id="UP001153069">
    <property type="component" value="Unassembled WGS sequence"/>
</dbReference>